<gene>
    <name evidence="1" type="ORF">GCM10011273_17400</name>
</gene>
<evidence type="ECO:0000313" key="1">
    <source>
        <dbReference type="EMBL" id="GGZ31908.1"/>
    </source>
</evidence>
<comment type="caution">
    <text evidence="1">The sequence shown here is derived from an EMBL/GenBank/DDBJ whole genome shotgun (WGS) entry which is preliminary data.</text>
</comment>
<dbReference type="RefSeq" id="WP_189486084.1">
    <property type="nucleotide sequence ID" value="NZ_BMZB01000002.1"/>
</dbReference>
<reference evidence="1" key="1">
    <citation type="journal article" date="2014" name="Int. J. Syst. Evol. Microbiol.">
        <title>Complete genome sequence of Corynebacterium casei LMG S-19264T (=DSM 44701T), isolated from a smear-ripened cheese.</title>
        <authorList>
            <consortium name="US DOE Joint Genome Institute (JGI-PGF)"/>
            <person name="Walter F."/>
            <person name="Albersmeier A."/>
            <person name="Kalinowski J."/>
            <person name="Ruckert C."/>
        </authorList>
    </citation>
    <scope>NUCLEOTIDE SEQUENCE</scope>
    <source>
        <strain evidence="1">KCTC 32296</strain>
    </source>
</reference>
<accession>A0A918Q4X4</accession>
<name>A0A918Q4X4_9CAUL</name>
<reference evidence="1" key="2">
    <citation type="submission" date="2020-09" db="EMBL/GenBank/DDBJ databases">
        <authorList>
            <person name="Sun Q."/>
            <person name="Kim S."/>
        </authorList>
    </citation>
    <scope>NUCLEOTIDE SEQUENCE</scope>
    <source>
        <strain evidence="1">KCTC 32296</strain>
    </source>
</reference>
<organism evidence="1 2">
    <name type="scientific">Asticcacaulis endophyticus</name>
    <dbReference type="NCBI Taxonomy" id="1395890"/>
    <lineage>
        <taxon>Bacteria</taxon>
        <taxon>Pseudomonadati</taxon>
        <taxon>Pseudomonadota</taxon>
        <taxon>Alphaproteobacteria</taxon>
        <taxon>Caulobacterales</taxon>
        <taxon>Caulobacteraceae</taxon>
        <taxon>Asticcacaulis</taxon>
    </lineage>
</organism>
<evidence type="ECO:0000313" key="2">
    <source>
        <dbReference type="Proteomes" id="UP000662572"/>
    </source>
</evidence>
<dbReference type="AlphaFoldDB" id="A0A918Q4X4"/>
<sequence>MSDEPAKISLIWDSDETFVGNLEGLTLSHVPKTGDEIFIVATGNSEPQGLIVTRIRHTLVFEFMGSQSAPFHQIDVFVKPIKT</sequence>
<dbReference type="EMBL" id="BMZB01000002">
    <property type="protein sequence ID" value="GGZ31908.1"/>
    <property type="molecule type" value="Genomic_DNA"/>
</dbReference>
<dbReference type="Proteomes" id="UP000662572">
    <property type="component" value="Unassembled WGS sequence"/>
</dbReference>
<protein>
    <submittedName>
        <fullName evidence="1">Uncharacterized protein</fullName>
    </submittedName>
</protein>
<proteinExistence type="predicted"/>
<keyword evidence="2" id="KW-1185">Reference proteome</keyword>